<evidence type="ECO:0000256" key="1">
    <source>
        <dbReference type="SAM" id="Phobius"/>
    </source>
</evidence>
<dbReference type="OrthoDB" id="2146400at2"/>
<gene>
    <name evidence="2" type="ORF">IV73_GL000959</name>
</gene>
<dbReference type="AlphaFoldDB" id="A0A0R2JMK2"/>
<accession>A0A0R2JMK2</accession>
<proteinExistence type="predicted"/>
<dbReference type="InterPro" id="IPR024515">
    <property type="entry name" value="DUF3397"/>
</dbReference>
<evidence type="ECO:0000313" key="2">
    <source>
        <dbReference type="EMBL" id="KRN75197.1"/>
    </source>
</evidence>
<dbReference type="EMBL" id="JQBP01000003">
    <property type="protein sequence ID" value="KRN75197.1"/>
    <property type="molecule type" value="Genomic_DNA"/>
</dbReference>
<dbReference type="STRING" id="1616.IV73_GL000959"/>
<keyword evidence="1" id="KW-0472">Membrane</keyword>
<feature type="transmembrane region" description="Helical" evidence="1">
    <location>
        <begin position="63"/>
        <end position="85"/>
    </location>
</feature>
<dbReference type="PATRIC" id="fig|1616.3.peg.980"/>
<evidence type="ECO:0008006" key="4">
    <source>
        <dbReference type="Google" id="ProtNLM"/>
    </source>
</evidence>
<comment type="caution">
    <text evidence="2">The sequence shown here is derived from an EMBL/GenBank/DDBJ whole genome shotgun (WGS) entry which is preliminary data.</text>
</comment>
<evidence type="ECO:0000313" key="3">
    <source>
        <dbReference type="Proteomes" id="UP000051655"/>
    </source>
</evidence>
<feature type="transmembrane region" description="Helical" evidence="1">
    <location>
        <begin position="97"/>
        <end position="115"/>
    </location>
</feature>
<dbReference type="RefSeq" id="WP_057755481.1">
    <property type="nucleotide sequence ID" value="NZ_JQBP01000003.1"/>
</dbReference>
<keyword evidence="1" id="KW-0812">Transmembrane</keyword>
<reference evidence="2 3" key="1">
    <citation type="journal article" date="2015" name="Genome Announc.">
        <title>Expanding the biotechnology potential of lactobacilli through comparative genomics of 213 strains and associated genera.</title>
        <authorList>
            <person name="Sun Z."/>
            <person name="Harris H.M."/>
            <person name="McCann A."/>
            <person name="Guo C."/>
            <person name="Argimon S."/>
            <person name="Zhang W."/>
            <person name="Yang X."/>
            <person name="Jeffery I.B."/>
            <person name="Cooney J.C."/>
            <person name="Kagawa T.F."/>
            <person name="Liu W."/>
            <person name="Song Y."/>
            <person name="Salvetti E."/>
            <person name="Wrobel A."/>
            <person name="Rasinkangas P."/>
            <person name="Parkhill J."/>
            <person name="Rea M.C."/>
            <person name="O'Sullivan O."/>
            <person name="Ritari J."/>
            <person name="Douillard F.P."/>
            <person name="Paul Ross R."/>
            <person name="Yang R."/>
            <person name="Briner A.E."/>
            <person name="Felis G.E."/>
            <person name="de Vos W.M."/>
            <person name="Barrangou R."/>
            <person name="Klaenhammer T.R."/>
            <person name="Caufield P.W."/>
            <person name="Cui Y."/>
            <person name="Zhang H."/>
            <person name="O'Toole P.W."/>
        </authorList>
    </citation>
    <scope>NUCLEOTIDE SEQUENCE [LARGE SCALE GENOMIC DNA]</scope>
    <source>
        <strain evidence="2 3">DSM 20593</strain>
    </source>
</reference>
<dbReference type="Pfam" id="PF11877">
    <property type="entry name" value="DUF3397"/>
    <property type="match status" value="1"/>
</dbReference>
<dbReference type="Proteomes" id="UP000051655">
    <property type="component" value="Unassembled WGS sequence"/>
</dbReference>
<keyword evidence="1" id="KW-1133">Transmembrane helix</keyword>
<sequence length="116" mass="13927">MFSMIDWKLSLAILVIIWIVVYIFRHSHYAHRLPSAVNTLDLMTPLMWWQIGLISFKKWQQSFLPYGWLMFLLWGIALLIYQGFVRGTYTPLRFLKKWWRIIDLATCLILGIFIFA</sequence>
<feature type="transmembrane region" description="Helical" evidence="1">
    <location>
        <begin position="7"/>
        <end position="24"/>
    </location>
</feature>
<protein>
    <recommendedName>
        <fullName evidence="4">Integral membrane protein</fullName>
    </recommendedName>
</protein>
<organism evidence="2 3">
    <name type="scientific">Weissella kandleri</name>
    <dbReference type="NCBI Taxonomy" id="1616"/>
    <lineage>
        <taxon>Bacteria</taxon>
        <taxon>Bacillati</taxon>
        <taxon>Bacillota</taxon>
        <taxon>Bacilli</taxon>
        <taxon>Lactobacillales</taxon>
        <taxon>Lactobacillaceae</taxon>
        <taxon>Weissella</taxon>
    </lineage>
</organism>
<keyword evidence="3" id="KW-1185">Reference proteome</keyword>
<name>A0A0R2JMK2_9LACO</name>